<organism evidence="1 2">
    <name type="scientific">Dyadobacter luticola</name>
    <dbReference type="NCBI Taxonomy" id="1979387"/>
    <lineage>
        <taxon>Bacteria</taxon>
        <taxon>Pseudomonadati</taxon>
        <taxon>Bacteroidota</taxon>
        <taxon>Cytophagia</taxon>
        <taxon>Cytophagales</taxon>
        <taxon>Spirosomataceae</taxon>
        <taxon>Dyadobacter</taxon>
    </lineage>
</organism>
<protein>
    <submittedName>
        <fullName evidence="1">Uncharacterized protein</fullName>
    </submittedName>
</protein>
<sequence length="301" mass="35009">MAWKNISDELKIRLFEKRTSEGIGRQPSCKDDILALNGVVKKANLVPYDDMRVVRPQLEVCSSSYQSGGKWREAQHPTNSALYRVETLESFVTKHFDYFTTYVESPSAFNINPRTQSLNEIFKILTNYYKANHQWMNLSNLVYKYFSYRGFSWWTDDFDHGAEMMPRFFEGEDLNIHNRWILEFAFSVGISSDWLSDWLIFLKLPNVSNLQSKLSIPSVIDAYNQPIFFPQNETQSPKYGIAYDLNERPVPKIREFVMTNVPSVEIEFIPVRIDLSSIDSISPFARLTDSLIENLLETFTA</sequence>
<evidence type="ECO:0000313" key="2">
    <source>
        <dbReference type="Proteomes" id="UP000306402"/>
    </source>
</evidence>
<reference evidence="1 2" key="1">
    <citation type="submission" date="2019-05" db="EMBL/GenBank/DDBJ databases">
        <authorList>
            <person name="Qu J.-H."/>
        </authorList>
    </citation>
    <scope>NUCLEOTIDE SEQUENCE [LARGE SCALE GENOMIC DNA]</scope>
    <source>
        <strain evidence="1 2">T17</strain>
    </source>
</reference>
<accession>A0A5R9KZ07</accession>
<dbReference type="EMBL" id="VCEJ01000004">
    <property type="protein sequence ID" value="TLV01327.1"/>
    <property type="molecule type" value="Genomic_DNA"/>
</dbReference>
<name>A0A5R9KZ07_9BACT</name>
<dbReference type="RefSeq" id="WP_138366698.1">
    <property type="nucleotide sequence ID" value="NZ_VCEJ01000004.1"/>
</dbReference>
<keyword evidence="2" id="KW-1185">Reference proteome</keyword>
<comment type="caution">
    <text evidence="1">The sequence shown here is derived from an EMBL/GenBank/DDBJ whole genome shotgun (WGS) entry which is preliminary data.</text>
</comment>
<gene>
    <name evidence="1" type="ORF">FEN17_17990</name>
</gene>
<proteinExistence type="predicted"/>
<dbReference type="AlphaFoldDB" id="A0A5R9KZ07"/>
<evidence type="ECO:0000313" key="1">
    <source>
        <dbReference type="EMBL" id="TLV01327.1"/>
    </source>
</evidence>
<dbReference type="Proteomes" id="UP000306402">
    <property type="component" value="Unassembled WGS sequence"/>
</dbReference>